<proteinExistence type="predicted"/>
<keyword evidence="3" id="KW-1185">Reference proteome</keyword>
<dbReference type="EMBL" id="SWMU01000002">
    <property type="protein sequence ID" value="TKS56702.1"/>
    <property type="molecule type" value="Genomic_DNA"/>
</dbReference>
<dbReference type="SUPFAM" id="SSF51261">
    <property type="entry name" value="Duplicated hybrid motif"/>
    <property type="match status" value="1"/>
</dbReference>
<evidence type="ECO:0000313" key="2">
    <source>
        <dbReference type="EMBL" id="TKS56702.1"/>
    </source>
</evidence>
<dbReference type="InterPro" id="IPR050570">
    <property type="entry name" value="Cell_wall_metabolism_enzyme"/>
</dbReference>
<evidence type="ECO:0000259" key="1">
    <source>
        <dbReference type="Pfam" id="PF01551"/>
    </source>
</evidence>
<dbReference type="OrthoDB" id="9801052at2"/>
<dbReference type="PANTHER" id="PTHR21666:SF270">
    <property type="entry name" value="MUREIN HYDROLASE ACTIVATOR ENVC"/>
    <property type="match status" value="1"/>
</dbReference>
<dbReference type="InterPro" id="IPR016047">
    <property type="entry name" value="M23ase_b-sheet_dom"/>
</dbReference>
<name>A0A4U5TRR7_9FLAO</name>
<dbReference type="Pfam" id="PF01551">
    <property type="entry name" value="Peptidase_M23"/>
    <property type="match status" value="1"/>
</dbReference>
<dbReference type="CDD" id="cd12797">
    <property type="entry name" value="M23_peptidase"/>
    <property type="match status" value="1"/>
</dbReference>
<dbReference type="PANTHER" id="PTHR21666">
    <property type="entry name" value="PEPTIDASE-RELATED"/>
    <property type="match status" value="1"/>
</dbReference>
<reference evidence="2 3" key="1">
    <citation type="submission" date="2019-04" db="EMBL/GenBank/DDBJ databases">
        <title>Psychroflexus halotolerans sp. nov., isolated from a marine solar saltern.</title>
        <authorList>
            <person name="Feng X."/>
        </authorList>
    </citation>
    <scope>NUCLEOTIDE SEQUENCE [LARGE SCALE GENOMIC DNA]</scope>
    <source>
        <strain evidence="2 3">WDS2C27</strain>
    </source>
</reference>
<dbReference type="InterPro" id="IPR011055">
    <property type="entry name" value="Dup_hybrid_motif"/>
</dbReference>
<gene>
    <name evidence="2" type="ORF">FCN74_06635</name>
</gene>
<sequence>MVFQPILHRFQSQDDYKSVDLSKSNLDSKNVDPQNQYELTAYLDKIKSYKQAKVLYGGYLEKRGLYDKKSLFNAADKQRNIHLGIDFWADAGEEIICPLKGSVHSFADNTGFGNYGPCIILKHQTNYVSFYSLYGHLSRESLLNIKVGQSINQNQVFCNLGDTNENGGYIPHLHFQLIKNIGEYFGDYPGVCHKEDLNFYKKNIISPIPFLGL</sequence>
<comment type="caution">
    <text evidence="2">The sequence shown here is derived from an EMBL/GenBank/DDBJ whole genome shotgun (WGS) entry which is preliminary data.</text>
</comment>
<accession>A0A4U5TRR7</accession>
<evidence type="ECO:0000313" key="3">
    <source>
        <dbReference type="Proteomes" id="UP000306552"/>
    </source>
</evidence>
<protein>
    <submittedName>
        <fullName evidence="2">Peptidase M23</fullName>
    </submittedName>
</protein>
<dbReference type="AlphaFoldDB" id="A0A4U5TRR7"/>
<dbReference type="Proteomes" id="UP000306552">
    <property type="component" value="Unassembled WGS sequence"/>
</dbReference>
<feature type="domain" description="M23ase beta-sheet core" evidence="1">
    <location>
        <begin position="81"/>
        <end position="180"/>
    </location>
</feature>
<dbReference type="Gene3D" id="2.70.70.10">
    <property type="entry name" value="Glucose Permease (Domain IIA)"/>
    <property type="match status" value="1"/>
</dbReference>
<dbReference type="GO" id="GO:0004222">
    <property type="term" value="F:metalloendopeptidase activity"/>
    <property type="evidence" value="ECO:0007669"/>
    <property type="project" value="TreeGrafter"/>
</dbReference>
<organism evidence="2 3">
    <name type="scientific">Mesohalobacter halotolerans</name>
    <dbReference type="NCBI Taxonomy" id="1883405"/>
    <lineage>
        <taxon>Bacteria</taxon>
        <taxon>Pseudomonadati</taxon>
        <taxon>Bacteroidota</taxon>
        <taxon>Flavobacteriia</taxon>
        <taxon>Flavobacteriales</taxon>
        <taxon>Flavobacteriaceae</taxon>
        <taxon>Mesohalobacter</taxon>
    </lineage>
</organism>